<proteinExistence type="predicted"/>
<accession>A0ABX7N6X2</accession>
<organism evidence="1 2">
    <name type="scientific">Myxococcus landrumensis</name>
    <dbReference type="NCBI Taxonomy" id="2813577"/>
    <lineage>
        <taxon>Bacteria</taxon>
        <taxon>Pseudomonadati</taxon>
        <taxon>Myxococcota</taxon>
        <taxon>Myxococcia</taxon>
        <taxon>Myxococcales</taxon>
        <taxon>Cystobacterineae</taxon>
        <taxon>Myxococcaceae</taxon>
        <taxon>Myxococcus</taxon>
    </lineage>
</organism>
<dbReference type="RefSeq" id="WP_206716168.1">
    <property type="nucleotide sequence ID" value="NZ_CP071091.1"/>
</dbReference>
<evidence type="ECO:0000313" key="2">
    <source>
        <dbReference type="Proteomes" id="UP000663090"/>
    </source>
</evidence>
<dbReference type="Proteomes" id="UP000663090">
    <property type="component" value="Chromosome"/>
</dbReference>
<gene>
    <name evidence="1" type="ORF">JY572_39855</name>
</gene>
<protein>
    <recommendedName>
        <fullName evidence="3">Lipoprotein</fullName>
    </recommendedName>
</protein>
<dbReference type="EMBL" id="CP071091">
    <property type="protein sequence ID" value="QSQ14388.1"/>
    <property type="molecule type" value="Genomic_DNA"/>
</dbReference>
<reference evidence="1 2" key="1">
    <citation type="submission" date="2021-02" db="EMBL/GenBank/DDBJ databases">
        <title>De Novo genome assembly of isolated myxobacteria.</title>
        <authorList>
            <person name="Stevens D.C."/>
        </authorList>
    </citation>
    <scope>NUCLEOTIDE SEQUENCE [LARGE SCALE GENOMIC DNA]</scope>
    <source>
        <strain evidence="1 2">SCHIC003</strain>
    </source>
</reference>
<evidence type="ECO:0000313" key="1">
    <source>
        <dbReference type="EMBL" id="QSQ14388.1"/>
    </source>
</evidence>
<sequence>MVLLHWLPLLAELTLASPAPRAATAPPSFSAWFDARAAEEKPEVLTRYQVDLDGDGRDDEVVCYRFGEKAHDPDALIPVVLVGLARGERFALGQMDVQWPSECPLPPARGSDLSLALQLRSRSTTSSAQLSLLVDRNGPMLLRSVVGGPQCTTTVDFRTAISRSRCDSPDAEEALEDEEPVLSISGAKPLELPSRVTGGTEHWEGKGDADLKVLLRRRGAVLTVVARLTDDKSVFAKSTQSEAILAADHLELRWPDGDAASGSVKLAIARPQKGTPTALWLAPPRRTQTPPPAIRWTTPERVEVDLPLSWLLLDRPSEVGNLYGELISGRPYLAVVFGDGDGEGPGTRVTAYSRFFVVEPGRRFPALVRSLLPWRSVGEAATLRSLVH</sequence>
<evidence type="ECO:0008006" key="3">
    <source>
        <dbReference type="Google" id="ProtNLM"/>
    </source>
</evidence>
<name>A0ABX7N6X2_9BACT</name>
<keyword evidence="2" id="KW-1185">Reference proteome</keyword>